<dbReference type="Proteomes" id="UP000650628">
    <property type="component" value="Unassembled WGS sequence"/>
</dbReference>
<organism evidence="1 2">
    <name type="scientific">Planotetraspora mira</name>
    <dbReference type="NCBI Taxonomy" id="58121"/>
    <lineage>
        <taxon>Bacteria</taxon>
        <taxon>Bacillati</taxon>
        <taxon>Actinomycetota</taxon>
        <taxon>Actinomycetes</taxon>
        <taxon>Streptosporangiales</taxon>
        <taxon>Streptosporangiaceae</taxon>
        <taxon>Planotetraspora</taxon>
    </lineage>
</organism>
<dbReference type="Gene3D" id="3.60.20.10">
    <property type="entry name" value="Glutamine Phosphoribosylpyrophosphate, subunit 1, domain 1"/>
    <property type="match status" value="1"/>
</dbReference>
<dbReference type="InterPro" id="IPR029055">
    <property type="entry name" value="Ntn_hydrolases_N"/>
</dbReference>
<name>A0A8J3TUD3_9ACTN</name>
<accession>A0A8J3TUD3</accession>
<keyword evidence="2" id="KW-1185">Reference proteome</keyword>
<sequence>MPVPCCDLPKCPGWRDLEFSRIADAIWPKLFPAIEGSTDSEVMFFLALTFGLREDPLGAVERMVGFVEETGQAHGVEHPVQMTVATSDGERLWAFRYSTERRSRSLFHSTLAPCLGQSHKGPYLRYRPTFGCLVRRFISARFRGLPGALHLAESRRYAPRL</sequence>
<dbReference type="EMBL" id="BOOO01000034">
    <property type="protein sequence ID" value="GII32342.1"/>
    <property type="molecule type" value="Genomic_DNA"/>
</dbReference>
<evidence type="ECO:0000313" key="2">
    <source>
        <dbReference type="Proteomes" id="UP000650628"/>
    </source>
</evidence>
<proteinExistence type="predicted"/>
<reference evidence="1 2" key="1">
    <citation type="submission" date="2021-01" db="EMBL/GenBank/DDBJ databases">
        <title>Whole genome shotgun sequence of Planotetraspora mira NBRC 15435.</title>
        <authorList>
            <person name="Komaki H."/>
            <person name="Tamura T."/>
        </authorList>
    </citation>
    <scope>NUCLEOTIDE SEQUENCE [LARGE SCALE GENOMIC DNA]</scope>
    <source>
        <strain evidence="1 2">NBRC 15435</strain>
    </source>
</reference>
<dbReference type="AlphaFoldDB" id="A0A8J3TUD3"/>
<gene>
    <name evidence="1" type="ORF">Pmi06nite_57840</name>
</gene>
<protein>
    <submittedName>
        <fullName evidence="1">Uncharacterized protein</fullName>
    </submittedName>
</protein>
<comment type="caution">
    <text evidence="1">The sequence shown here is derived from an EMBL/GenBank/DDBJ whole genome shotgun (WGS) entry which is preliminary data.</text>
</comment>
<evidence type="ECO:0000313" key="1">
    <source>
        <dbReference type="EMBL" id="GII32342.1"/>
    </source>
</evidence>